<reference evidence="3" key="1">
    <citation type="submission" date="2016-10" db="EMBL/GenBank/DDBJ databases">
        <authorList>
            <person name="Varghese N."/>
            <person name="Submissions S."/>
        </authorList>
    </citation>
    <scope>NUCLEOTIDE SEQUENCE [LARGE SCALE GENOMIC DNA]</scope>
    <source>
        <strain evidence="3">Jip14</strain>
    </source>
</reference>
<evidence type="ECO:0008006" key="4">
    <source>
        <dbReference type="Google" id="ProtNLM"/>
    </source>
</evidence>
<name>A0A1H7PY30_9SPHI</name>
<dbReference type="STRING" id="332977.SAMN05421740_10573"/>
<dbReference type="RefSeq" id="WP_090606141.1">
    <property type="nucleotide sequence ID" value="NZ_FNZR01000005.1"/>
</dbReference>
<gene>
    <name evidence="2" type="ORF">SAMN05421740_10573</name>
</gene>
<evidence type="ECO:0000313" key="3">
    <source>
        <dbReference type="Proteomes" id="UP000198916"/>
    </source>
</evidence>
<dbReference type="OrthoDB" id="666740at2"/>
<evidence type="ECO:0000313" key="2">
    <source>
        <dbReference type="EMBL" id="SEL40652.1"/>
    </source>
</evidence>
<protein>
    <recommendedName>
        <fullName evidence="4">Lipoprotein</fullName>
    </recommendedName>
</protein>
<sequence>MASGSYIKKKSYTHLLALILALALNACASTSYVGDRYAPSEHVDVYYSVNDVKREYKVIGHLSEKSTGVNADERAKQQIIGKGKEVGADGVIILGFEYVGTDDITRYQKAEAIKYIDK</sequence>
<accession>A0A1H7PY30</accession>
<dbReference type="Proteomes" id="UP000198916">
    <property type="component" value="Unassembled WGS sequence"/>
</dbReference>
<organism evidence="2 3">
    <name type="scientific">Parapedobacter koreensis</name>
    <dbReference type="NCBI Taxonomy" id="332977"/>
    <lineage>
        <taxon>Bacteria</taxon>
        <taxon>Pseudomonadati</taxon>
        <taxon>Bacteroidota</taxon>
        <taxon>Sphingobacteriia</taxon>
        <taxon>Sphingobacteriales</taxon>
        <taxon>Sphingobacteriaceae</taxon>
        <taxon>Parapedobacter</taxon>
    </lineage>
</organism>
<dbReference type="EMBL" id="FNZR01000005">
    <property type="protein sequence ID" value="SEL40652.1"/>
    <property type="molecule type" value="Genomic_DNA"/>
</dbReference>
<dbReference type="AlphaFoldDB" id="A0A1H7PY30"/>
<feature type="chain" id="PRO_5011474205" description="Lipoprotein" evidence="1">
    <location>
        <begin position="29"/>
        <end position="118"/>
    </location>
</feature>
<proteinExistence type="predicted"/>
<feature type="signal peptide" evidence="1">
    <location>
        <begin position="1"/>
        <end position="28"/>
    </location>
</feature>
<keyword evidence="3" id="KW-1185">Reference proteome</keyword>
<keyword evidence="1" id="KW-0732">Signal</keyword>
<evidence type="ECO:0000256" key="1">
    <source>
        <dbReference type="SAM" id="SignalP"/>
    </source>
</evidence>